<reference evidence="11 12" key="1">
    <citation type="journal article" date="2017" name="Gigascience">
        <title>Genome sequence of the small brown planthopper, Laodelphax striatellus.</title>
        <authorList>
            <person name="Zhu J."/>
            <person name="Jiang F."/>
            <person name="Wang X."/>
            <person name="Yang P."/>
            <person name="Bao Y."/>
            <person name="Zhao W."/>
            <person name="Wang W."/>
            <person name="Lu H."/>
            <person name="Wang Q."/>
            <person name="Cui N."/>
            <person name="Li J."/>
            <person name="Chen X."/>
            <person name="Luo L."/>
            <person name="Yu J."/>
            <person name="Kang L."/>
            <person name="Cui F."/>
        </authorList>
    </citation>
    <scope>NUCLEOTIDE SEQUENCE [LARGE SCALE GENOMIC DNA]</scope>
    <source>
        <strain evidence="11">Lst14</strain>
    </source>
</reference>
<feature type="domain" description="Kinesin motor" evidence="10">
    <location>
        <begin position="4"/>
        <end position="337"/>
    </location>
</feature>
<dbReference type="FunCoup" id="A0A482WWU1">
    <property type="interactions" value="51"/>
</dbReference>
<feature type="compositionally biased region" description="Low complexity" evidence="9">
    <location>
        <begin position="448"/>
        <end position="458"/>
    </location>
</feature>
<dbReference type="GO" id="GO:0003777">
    <property type="term" value="F:microtubule motor activity"/>
    <property type="evidence" value="ECO:0007669"/>
    <property type="project" value="InterPro"/>
</dbReference>
<evidence type="ECO:0000259" key="10">
    <source>
        <dbReference type="PROSITE" id="PS50067"/>
    </source>
</evidence>
<dbReference type="SUPFAM" id="SSF52540">
    <property type="entry name" value="P-loop containing nucleoside triphosphate hydrolases"/>
    <property type="match status" value="1"/>
</dbReference>
<feature type="compositionally biased region" description="Polar residues" evidence="9">
    <location>
        <begin position="611"/>
        <end position="620"/>
    </location>
</feature>
<keyword evidence="6" id="KW-0206">Cytoskeleton</keyword>
<evidence type="ECO:0000256" key="7">
    <source>
        <dbReference type="PROSITE-ProRule" id="PRU00283"/>
    </source>
</evidence>
<dbReference type="GO" id="GO:0008017">
    <property type="term" value="F:microtubule binding"/>
    <property type="evidence" value="ECO:0007669"/>
    <property type="project" value="InterPro"/>
</dbReference>
<sequence length="1039" mass="117408">MESDIKVAARIRPPIQLGHSREDVCLYALPQTSEILLANQMSFYVDYALPMDCDQSQVFDAVIQKRVDHMLQGYDVSFIAYGNANSGKTYTILGPSLHCALSETKYGILPRAAREVFNKLLTFRQHYGIQFSVSISFVEIFNEEMRDLLSSSQCNSNINLYFKTDEKGLTTLAGVEEIVCQNVSELFNCIRTGMNARRTARTHKNPASSLSHCVVVIKVKQKRFSNRGRTEVRSSQALFVDLAGSEQMYVMSPTGPMQGTQQTVTNAGLGVISSIIASLSGQWLPSSPFTQSLLFPILKDSFNGTMKTLLLCCLSPCSADYSETLNSLRLIDHIHMLNKYTFVRDDMATSNCRNDNNVLRSDSFGLEFAASQWLKLVSNAEGLFNKLVNNDNQMPEGTREQIEEWLCLKQECEECIVTEESKTSSHQRYVGKSLERIEEVTETDTKSQSDSGNSTSSLDSDEENLGESKCIEEQEDDPEDQNEEFDEDDIFDFEDVTENDDLGESNSCANKIGPPASYTDNLLEKLEISFNKFKNMTDELVIGQMKDNCSKHITKESESKKRPDQSYMSARRKSILPGEISAGLLSGLPTHIQSKAIQEHSESSDEDNAKHNSSIRNQEMTVEGKKCEKENEGFELAYGKDLEKSKSSRGFGTESENDNDERFKWIAEEEARLQRLQESSQKLQEQLDIKQESLDKREQFLKEKLSQEKLSQDKIANANMLLASDRFSHLEHVLKNKSSSFEETAVDAKEVLRHEIRNLRKTKDYLMEKRRNLDSKFNKDKVLTQIEERKFLECDEAIEAIDATIEYKNEVMCGGSCELLSSGEREKGEEMLLARVMKLSMMETKSLLCKYFNKVVDLRESGRKLETQIAEMDRQSAAQAWKIQELSHTLKQARLEYEKRLIAAQKDHQEKIHLLFRHYADELSSVNSGADESDRCCRQNKALKQRLQELEAIYKGGRGGASSSPSSHHNVPVASRVDDITRPGDAALVAVASQPSIPQHNLKRLQGSAGSSSTNTKVTVFKNKLVIQKQDKDKKKQAK</sequence>
<dbReference type="GO" id="GO:0005875">
    <property type="term" value="C:microtubule associated complex"/>
    <property type="evidence" value="ECO:0007669"/>
    <property type="project" value="TreeGrafter"/>
</dbReference>
<evidence type="ECO:0000256" key="4">
    <source>
        <dbReference type="ARBA" id="ARBA00022840"/>
    </source>
</evidence>
<accession>A0A482WWU1</accession>
<evidence type="ECO:0000313" key="12">
    <source>
        <dbReference type="Proteomes" id="UP000291343"/>
    </source>
</evidence>
<dbReference type="Pfam" id="PF00225">
    <property type="entry name" value="Kinesin"/>
    <property type="match status" value="1"/>
</dbReference>
<dbReference type="STRING" id="195883.A0A482WWU1"/>
<feature type="region of interest" description="Disordered" evidence="9">
    <location>
        <begin position="427"/>
        <end position="484"/>
    </location>
</feature>
<dbReference type="Gene3D" id="3.40.850.10">
    <property type="entry name" value="Kinesin motor domain"/>
    <property type="match status" value="1"/>
</dbReference>
<proteinExistence type="inferred from homology"/>
<comment type="subcellular location">
    <subcellularLocation>
        <location evidence="1">Cytoplasm</location>
        <location evidence="1">Cytoskeleton</location>
    </subcellularLocation>
</comment>
<evidence type="ECO:0000256" key="8">
    <source>
        <dbReference type="SAM" id="Coils"/>
    </source>
</evidence>
<dbReference type="InterPro" id="IPR036961">
    <property type="entry name" value="Kinesin_motor_dom_sf"/>
</dbReference>
<evidence type="ECO:0000256" key="6">
    <source>
        <dbReference type="ARBA" id="ARBA00023212"/>
    </source>
</evidence>
<organism evidence="11 12">
    <name type="scientific">Laodelphax striatellus</name>
    <name type="common">Small brown planthopper</name>
    <name type="synonym">Delphax striatella</name>
    <dbReference type="NCBI Taxonomy" id="195883"/>
    <lineage>
        <taxon>Eukaryota</taxon>
        <taxon>Metazoa</taxon>
        <taxon>Ecdysozoa</taxon>
        <taxon>Arthropoda</taxon>
        <taxon>Hexapoda</taxon>
        <taxon>Insecta</taxon>
        <taxon>Pterygota</taxon>
        <taxon>Neoptera</taxon>
        <taxon>Paraneoptera</taxon>
        <taxon>Hemiptera</taxon>
        <taxon>Auchenorrhyncha</taxon>
        <taxon>Fulgoroidea</taxon>
        <taxon>Delphacidae</taxon>
        <taxon>Criomorphinae</taxon>
        <taxon>Laodelphax</taxon>
    </lineage>
</organism>
<dbReference type="Proteomes" id="UP000291343">
    <property type="component" value="Unassembled WGS sequence"/>
</dbReference>
<gene>
    <name evidence="11" type="ORF">LSTR_LSTR005458</name>
</gene>
<name>A0A482WWU1_LAOST</name>
<dbReference type="InterPro" id="IPR027640">
    <property type="entry name" value="Kinesin-like_fam"/>
</dbReference>
<keyword evidence="4 7" id="KW-0067">ATP-binding</keyword>
<dbReference type="InterPro" id="IPR027417">
    <property type="entry name" value="P-loop_NTPase"/>
</dbReference>
<feature type="coiled-coil region" evidence="8">
    <location>
        <begin position="666"/>
        <end position="693"/>
    </location>
</feature>
<feature type="binding site" evidence="7">
    <location>
        <begin position="82"/>
        <end position="89"/>
    </location>
    <ligand>
        <name>ATP</name>
        <dbReference type="ChEBI" id="CHEBI:30616"/>
    </ligand>
</feature>
<dbReference type="GO" id="GO:0007018">
    <property type="term" value="P:microtubule-based movement"/>
    <property type="evidence" value="ECO:0007669"/>
    <property type="project" value="InterPro"/>
</dbReference>
<evidence type="ECO:0000256" key="3">
    <source>
        <dbReference type="ARBA" id="ARBA00022741"/>
    </source>
</evidence>
<dbReference type="OrthoDB" id="540783at2759"/>
<comment type="caution">
    <text evidence="11">The sequence shown here is derived from an EMBL/GenBank/DDBJ whole genome shotgun (WGS) entry which is preliminary data.</text>
</comment>
<dbReference type="PRINTS" id="PR00380">
    <property type="entry name" value="KINESINHEAVY"/>
</dbReference>
<evidence type="ECO:0000256" key="5">
    <source>
        <dbReference type="ARBA" id="ARBA00023054"/>
    </source>
</evidence>
<dbReference type="GO" id="GO:0007052">
    <property type="term" value="P:mitotic spindle organization"/>
    <property type="evidence" value="ECO:0007669"/>
    <property type="project" value="TreeGrafter"/>
</dbReference>
<dbReference type="SMART" id="SM00129">
    <property type="entry name" value="KISc"/>
    <property type="match status" value="1"/>
</dbReference>
<feature type="compositionally biased region" description="Basic and acidic residues" evidence="9">
    <location>
        <begin position="433"/>
        <end position="447"/>
    </location>
</feature>
<evidence type="ECO:0000256" key="1">
    <source>
        <dbReference type="ARBA" id="ARBA00004245"/>
    </source>
</evidence>
<dbReference type="InParanoid" id="A0A482WWU1"/>
<dbReference type="GO" id="GO:0005524">
    <property type="term" value="F:ATP binding"/>
    <property type="evidence" value="ECO:0007669"/>
    <property type="project" value="UniProtKB-UniRule"/>
</dbReference>
<feature type="region of interest" description="Disordered" evidence="9">
    <location>
        <begin position="596"/>
        <end position="626"/>
    </location>
</feature>
<comment type="similarity">
    <text evidence="7">Belongs to the TRAFAC class myosin-kinesin ATPase superfamily. Kinesin family.</text>
</comment>
<keyword evidence="5 8" id="KW-0175">Coiled coil</keyword>
<dbReference type="PANTHER" id="PTHR47969:SF15">
    <property type="entry name" value="CHROMOSOME-ASSOCIATED KINESIN KIF4A-RELATED"/>
    <property type="match status" value="1"/>
</dbReference>
<dbReference type="PANTHER" id="PTHR47969">
    <property type="entry name" value="CHROMOSOME-ASSOCIATED KINESIN KIF4A-RELATED"/>
    <property type="match status" value="1"/>
</dbReference>
<protein>
    <recommendedName>
        <fullName evidence="10">Kinesin motor domain-containing protein</fullName>
    </recommendedName>
</protein>
<dbReference type="AlphaFoldDB" id="A0A482WWU1"/>
<dbReference type="EMBL" id="QKKF02022863">
    <property type="protein sequence ID" value="RZF37958.1"/>
    <property type="molecule type" value="Genomic_DNA"/>
</dbReference>
<keyword evidence="7" id="KW-0505">Motor protein</keyword>
<evidence type="ECO:0000256" key="9">
    <source>
        <dbReference type="SAM" id="MobiDB-lite"/>
    </source>
</evidence>
<keyword evidence="12" id="KW-1185">Reference proteome</keyword>
<dbReference type="PROSITE" id="PS50067">
    <property type="entry name" value="KINESIN_MOTOR_2"/>
    <property type="match status" value="1"/>
</dbReference>
<keyword evidence="3 7" id="KW-0547">Nucleotide-binding</keyword>
<feature type="compositionally biased region" description="Basic and acidic residues" evidence="9">
    <location>
        <begin position="597"/>
        <end position="610"/>
    </location>
</feature>
<evidence type="ECO:0000256" key="2">
    <source>
        <dbReference type="ARBA" id="ARBA00022490"/>
    </source>
</evidence>
<dbReference type="InterPro" id="IPR001752">
    <property type="entry name" value="Kinesin_motor_dom"/>
</dbReference>
<dbReference type="SMR" id="A0A482WWU1"/>
<dbReference type="GO" id="GO:0051231">
    <property type="term" value="P:spindle elongation"/>
    <property type="evidence" value="ECO:0007669"/>
    <property type="project" value="TreeGrafter"/>
</dbReference>
<keyword evidence="2" id="KW-0963">Cytoplasm</keyword>
<evidence type="ECO:0000313" key="11">
    <source>
        <dbReference type="EMBL" id="RZF37958.1"/>
    </source>
</evidence>
<feature type="compositionally biased region" description="Acidic residues" evidence="9">
    <location>
        <begin position="473"/>
        <end position="484"/>
    </location>
</feature>